<gene>
    <name evidence="1" type="ORF">F5148DRAFT_1000135</name>
</gene>
<organism evidence="1 2">
    <name type="scientific">Russula earlei</name>
    <dbReference type="NCBI Taxonomy" id="71964"/>
    <lineage>
        <taxon>Eukaryota</taxon>
        <taxon>Fungi</taxon>
        <taxon>Dikarya</taxon>
        <taxon>Basidiomycota</taxon>
        <taxon>Agaricomycotina</taxon>
        <taxon>Agaricomycetes</taxon>
        <taxon>Russulales</taxon>
        <taxon>Russulaceae</taxon>
        <taxon>Russula</taxon>
    </lineage>
</organism>
<evidence type="ECO:0000313" key="1">
    <source>
        <dbReference type="EMBL" id="KAI9463916.1"/>
    </source>
</evidence>
<protein>
    <submittedName>
        <fullName evidence="1">Uncharacterized protein</fullName>
    </submittedName>
</protein>
<accession>A0ACC0U5B7</accession>
<evidence type="ECO:0000313" key="2">
    <source>
        <dbReference type="Proteomes" id="UP001207468"/>
    </source>
</evidence>
<reference evidence="1" key="1">
    <citation type="submission" date="2021-03" db="EMBL/GenBank/DDBJ databases">
        <title>Evolutionary priming and transition to the ectomycorrhizal habit in an iconic lineage of mushroom-forming fungi: is preadaptation a requirement?</title>
        <authorList>
            <consortium name="DOE Joint Genome Institute"/>
            <person name="Looney B.P."/>
            <person name="Miyauchi S."/>
            <person name="Morin E."/>
            <person name="Drula E."/>
            <person name="Courty P.E."/>
            <person name="Chicoki N."/>
            <person name="Fauchery L."/>
            <person name="Kohler A."/>
            <person name="Kuo A."/>
            <person name="LaButti K."/>
            <person name="Pangilinan J."/>
            <person name="Lipzen A."/>
            <person name="Riley R."/>
            <person name="Andreopoulos W."/>
            <person name="He G."/>
            <person name="Johnson J."/>
            <person name="Barry K.W."/>
            <person name="Grigoriev I.V."/>
            <person name="Nagy L."/>
            <person name="Hibbett D."/>
            <person name="Henrissat B."/>
            <person name="Matheny P.B."/>
            <person name="Labbe J."/>
            <person name="Martin A.F."/>
        </authorList>
    </citation>
    <scope>NUCLEOTIDE SEQUENCE</scope>
    <source>
        <strain evidence="1">BPL698</strain>
    </source>
</reference>
<comment type="caution">
    <text evidence="1">The sequence shown here is derived from an EMBL/GenBank/DDBJ whole genome shotgun (WGS) entry which is preliminary data.</text>
</comment>
<name>A0ACC0U5B7_9AGAM</name>
<sequence length="1176" mass="126173">MKNDATEAALGLLNLADAAKQYSTIPSKRAAPQDDEQPHAAGSDTINCICGYSFDDGFSIACDDCSRWCHAACFEIVQGGVPEEWRCWICAPRPVDRERAVRLQTQRKHDAIRAESEKRRRQCSPGVDRKHRRQNALAVDSHNSRRKRRASVNVQPIGEDEHVTIDEPWMHSYFPIFQDIVTHHQVKDNLRRQAKRWRGVSALSDPPFPPGPFDKSPVVLSTPPSPSQTSIRPLPHSSFSHPILSSHTNPSVLPPSYAVHTVQSIPSSKFITPYTSTIIPSSAYLSDPLNAYAHHGMPKPFVHLFGPPLDVALDARITGNEARFVRSGCRPNAVLRPVICPRARGDVEYSPTSKCADPDMLTFGVFALRDIKANEEVVLGWEWDDGNAVHHLPALIETPHLFEVHHINRIRSQMASMLHALSSTFTTCACGSKAKDCALNLMAEFVDGRLPTSTASLSQRPDDSSGVDKRPLKIDLGPLVGAQRGFRARERSPLNGGMNGVELISRIPAGSGSPGSRDALSKGRHPPSSKIKGKSPVVQVISVTTSQNLANDLAEERRTQVTNTSPPTTCNQSEEKRAQDVTNLFITPEPSPSARGHDLRGAVGVPMYRSPSPSDSDPQPHSENEEQMPLRMRKRWIHRSTEGLRSASPCPSPSSSNDSLGSVLDEGQMGLESSDAKDMPPPPMPANLDPTTVSSIPLPNSPRVFTSKLSSLSPFSSAQLPSPQASPSPSTPFANLSLLSPTASYSSNSSPLSPKLSTLSSSLLSTISTSSPDAESSKPMQMDVDKNPPNSDFDPCLPSWDIRSPSLQTLAPSEPLRRVQSPPKNQVTSPSPVSTSRPSLAAPESLVDSDSPLAQSPPLVTSKLPPSPPPPPPVAKVKMSLKDFAMRKKKQREEERARAAAQPPEPAGTKGGYVGCADSDLPIDAASNLSVTYGAGQAIKAEVATATAPTEFAVAMDDGVREPTVLRGPIDRVDSESTNLYHLPQINGVHFDTSLASTLVEIAHTISPGRGCQLQDNVGAVKGSTPLTHGVICNGDGGGHLNSVSPRSSRTPSPSLTESEDGEAGGGMTRGMPPTQPRSFAVNASPVHSSNPHPHRLPPSSTYRPGSSYIPPSIPPSVRPLPSGPRALRAGMGGRGYPPGHFAGVPRGPSVDRDRDRGWAGVARGRGRGTTSSWGR</sequence>
<dbReference type="EMBL" id="JAGFNK010000153">
    <property type="protein sequence ID" value="KAI9463916.1"/>
    <property type="molecule type" value="Genomic_DNA"/>
</dbReference>
<dbReference type="Proteomes" id="UP001207468">
    <property type="component" value="Unassembled WGS sequence"/>
</dbReference>
<proteinExistence type="predicted"/>
<keyword evidence="2" id="KW-1185">Reference proteome</keyword>